<accession>A0AAP0F8V8</accession>
<dbReference type="Proteomes" id="UP001420932">
    <property type="component" value="Unassembled WGS sequence"/>
</dbReference>
<reference evidence="1 2" key="1">
    <citation type="submission" date="2024-01" db="EMBL/GenBank/DDBJ databases">
        <title>Genome assemblies of Stephania.</title>
        <authorList>
            <person name="Yang L."/>
        </authorList>
    </citation>
    <scope>NUCLEOTIDE SEQUENCE [LARGE SCALE GENOMIC DNA]</scope>
    <source>
        <strain evidence="1">YNDBR</strain>
        <tissue evidence="1">Leaf</tissue>
    </source>
</reference>
<evidence type="ECO:0000313" key="2">
    <source>
        <dbReference type="Proteomes" id="UP001420932"/>
    </source>
</evidence>
<organism evidence="1 2">
    <name type="scientific">Stephania yunnanensis</name>
    <dbReference type="NCBI Taxonomy" id="152371"/>
    <lineage>
        <taxon>Eukaryota</taxon>
        <taxon>Viridiplantae</taxon>
        <taxon>Streptophyta</taxon>
        <taxon>Embryophyta</taxon>
        <taxon>Tracheophyta</taxon>
        <taxon>Spermatophyta</taxon>
        <taxon>Magnoliopsida</taxon>
        <taxon>Ranunculales</taxon>
        <taxon>Menispermaceae</taxon>
        <taxon>Menispermoideae</taxon>
        <taxon>Cissampelideae</taxon>
        <taxon>Stephania</taxon>
    </lineage>
</organism>
<sequence length="132" mass="14516">MGGGVGAASEVSSVVLMGNRVSQPESDHLNVVVGCFGAEQIDNEDCKAKSLTCMHGHLFCIFQYLNLLYVVLWRTASFMAGSDHPLLRGHTLPHCKAAPDLIYVRAKDYLVESPKLGWVHKVMYNVYSTQCA</sequence>
<keyword evidence="2" id="KW-1185">Reference proteome</keyword>
<dbReference type="EMBL" id="JBBNAF010000010">
    <property type="protein sequence ID" value="KAK9106931.1"/>
    <property type="molecule type" value="Genomic_DNA"/>
</dbReference>
<dbReference type="AlphaFoldDB" id="A0AAP0F8V8"/>
<gene>
    <name evidence="1" type="ORF">Syun_022942</name>
</gene>
<proteinExistence type="predicted"/>
<protein>
    <submittedName>
        <fullName evidence="1">Uncharacterized protein</fullName>
    </submittedName>
</protein>
<evidence type="ECO:0000313" key="1">
    <source>
        <dbReference type="EMBL" id="KAK9106931.1"/>
    </source>
</evidence>
<name>A0AAP0F8V8_9MAGN</name>
<comment type="caution">
    <text evidence="1">The sequence shown here is derived from an EMBL/GenBank/DDBJ whole genome shotgun (WGS) entry which is preliminary data.</text>
</comment>